<feature type="domain" description="Histidine kinase" evidence="14">
    <location>
        <begin position="377"/>
        <end position="588"/>
    </location>
</feature>
<reference evidence="16" key="1">
    <citation type="submission" date="2016-10" db="EMBL/GenBank/DDBJ databases">
        <authorList>
            <person name="Varghese N."/>
            <person name="Submissions S."/>
        </authorList>
    </citation>
    <scope>NUCLEOTIDE SEQUENCE [LARGE SCALE GENOMIC DNA]</scope>
    <source>
        <strain evidence="16">DSM 26894</strain>
    </source>
</reference>
<dbReference type="RefSeq" id="WP_092424258.1">
    <property type="nucleotide sequence ID" value="NZ_FNCL01000005.1"/>
</dbReference>
<keyword evidence="10" id="KW-0067">ATP-binding</keyword>
<proteinExistence type="predicted"/>
<evidence type="ECO:0000313" key="15">
    <source>
        <dbReference type="EMBL" id="SFS81066.1"/>
    </source>
</evidence>
<keyword evidence="5" id="KW-0597">Phosphoprotein</keyword>
<evidence type="ECO:0000256" key="1">
    <source>
        <dbReference type="ARBA" id="ARBA00000085"/>
    </source>
</evidence>
<evidence type="ECO:0000256" key="4">
    <source>
        <dbReference type="ARBA" id="ARBA00022475"/>
    </source>
</evidence>
<dbReference type="PANTHER" id="PTHR43065">
    <property type="entry name" value="SENSOR HISTIDINE KINASE"/>
    <property type="match status" value="1"/>
</dbReference>
<dbReference type="InterPro" id="IPR005467">
    <property type="entry name" value="His_kinase_dom"/>
</dbReference>
<dbReference type="InterPro" id="IPR004358">
    <property type="entry name" value="Sig_transdc_His_kin-like_C"/>
</dbReference>
<dbReference type="SMART" id="SM00387">
    <property type="entry name" value="HATPase_c"/>
    <property type="match status" value="1"/>
</dbReference>
<dbReference type="STRING" id="311180.SAMN04488050_10595"/>
<keyword evidence="6" id="KW-0808">Transferase</keyword>
<evidence type="ECO:0000256" key="12">
    <source>
        <dbReference type="ARBA" id="ARBA00023012"/>
    </source>
</evidence>
<keyword evidence="12" id="KW-0902">Two-component regulatory system</keyword>
<keyword evidence="9 15" id="KW-0418">Kinase</keyword>
<dbReference type="InterPro" id="IPR003594">
    <property type="entry name" value="HATPase_dom"/>
</dbReference>
<dbReference type="PROSITE" id="PS50109">
    <property type="entry name" value="HIS_KIN"/>
    <property type="match status" value="1"/>
</dbReference>
<keyword evidence="7 13" id="KW-0812">Transmembrane</keyword>
<evidence type="ECO:0000256" key="13">
    <source>
        <dbReference type="SAM" id="Phobius"/>
    </source>
</evidence>
<dbReference type="CDD" id="cd12914">
    <property type="entry name" value="PDC1_DGC_like"/>
    <property type="match status" value="1"/>
</dbReference>
<evidence type="ECO:0000256" key="5">
    <source>
        <dbReference type="ARBA" id="ARBA00022553"/>
    </source>
</evidence>
<keyword evidence="13" id="KW-0472">Membrane</keyword>
<gene>
    <name evidence="15" type="ORF">SAMN04488050_10595</name>
</gene>
<evidence type="ECO:0000259" key="14">
    <source>
        <dbReference type="PROSITE" id="PS50109"/>
    </source>
</evidence>
<evidence type="ECO:0000313" key="16">
    <source>
        <dbReference type="Proteomes" id="UP000199392"/>
    </source>
</evidence>
<dbReference type="Pfam" id="PF02518">
    <property type="entry name" value="HATPase_c"/>
    <property type="match status" value="1"/>
</dbReference>
<dbReference type="GO" id="GO:0000155">
    <property type="term" value="F:phosphorelay sensor kinase activity"/>
    <property type="evidence" value="ECO:0007669"/>
    <property type="project" value="InterPro"/>
</dbReference>
<keyword evidence="4" id="KW-1003">Cell membrane</keyword>
<feature type="transmembrane region" description="Helical" evidence="13">
    <location>
        <begin position="290"/>
        <end position="310"/>
    </location>
</feature>
<evidence type="ECO:0000256" key="7">
    <source>
        <dbReference type="ARBA" id="ARBA00022692"/>
    </source>
</evidence>
<dbReference type="SUPFAM" id="SSF55874">
    <property type="entry name" value="ATPase domain of HSP90 chaperone/DNA topoisomerase II/histidine kinase"/>
    <property type="match status" value="1"/>
</dbReference>
<evidence type="ECO:0000256" key="9">
    <source>
        <dbReference type="ARBA" id="ARBA00022777"/>
    </source>
</evidence>
<evidence type="ECO:0000256" key="10">
    <source>
        <dbReference type="ARBA" id="ARBA00022840"/>
    </source>
</evidence>
<accession>A0A1I6SVW1</accession>
<dbReference type="SUPFAM" id="SSF103190">
    <property type="entry name" value="Sensory domain-like"/>
    <property type="match status" value="1"/>
</dbReference>
<dbReference type="SUPFAM" id="SSF47384">
    <property type="entry name" value="Homodimeric domain of signal transducing histidine kinase"/>
    <property type="match status" value="1"/>
</dbReference>
<dbReference type="Gene3D" id="6.10.250.3020">
    <property type="match status" value="1"/>
</dbReference>
<comment type="catalytic activity">
    <reaction evidence="1">
        <text>ATP + protein L-histidine = ADP + protein N-phospho-L-histidine.</text>
        <dbReference type="EC" id="2.7.13.3"/>
    </reaction>
</comment>
<dbReference type="InterPro" id="IPR036097">
    <property type="entry name" value="HisK_dim/P_sf"/>
</dbReference>
<dbReference type="InterPro" id="IPR029151">
    <property type="entry name" value="Sensor-like_sf"/>
</dbReference>
<evidence type="ECO:0000256" key="6">
    <source>
        <dbReference type="ARBA" id="ARBA00022679"/>
    </source>
</evidence>
<protein>
    <recommendedName>
        <fullName evidence="3">histidine kinase</fullName>
        <ecNumber evidence="3">2.7.13.3</ecNumber>
    </recommendedName>
</protein>
<dbReference type="CDD" id="cd00082">
    <property type="entry name" value="HisKA"/>
    <property type="match status" value="1"/>
</dbReference>
<name>A0A1I6SVW1_9RHOB</name>
<dbReference type="GO" id="GO:0005524">
    <property type="term" value="F:ATP binding"/>
    <property type="evidence" value="ECO:0007669"/>
    <property type="project" value="UniProtKB-KW"/>
</dbReference>
<keyword evidence="11 13" id="KW-1133">Transmembrane helix</keyword>
<dbReference type="Gene3D" id="1.10.287.130">
    <property type="match status" value="1"/>
</dbReference>
<comment type="subcellular location">
    <subcellularLocation>
        <location evidence="2">Cell membrane</location>
        <topology evidence="2">Multi-pass membrane protein</topology>
    </subcellularLocation>
</comment>
<organism evidence="15 16">
    <name type="scientific">Alloyangia pacifica</name>
    <dbReference type="NCBI Taxonomy" id="311180"/>
    <lineage>
        <taxon>Bacteria</taxon>
        <taxon>Pseudomonadati</taxon>
        <taxon>Pseudomonadota</taxon>
        <taxon>Alphaproteobacteria</taxon>
        <taxon>Rhodobacterales</taxon>
        <taxon>Roseobacteraceae</taxon>
        <taxon>Alloyangia</taxon>
    </lineage>
</organism>
<sequence length="602" mass="65170">MPRRAALLPRLRSAWRLRFVLVTLGALLCGVLAWQLVMAELRQGLEQALLVSHRALQTEIDRFRYLPRVAGEDARIRAALDAPGNAAAIDAANRYLQKIATQTGSGRLYLLNDAGVTIASSNWNEPDSYVGHDYSFRPYFTDARATGNGAVYAIGVTTGEPGYFISARVDDPGLGVHGVMVVKIDLRPLEQAWAETGQRIAVTDRDDVVFLSSVAEWRYRPLMPLPEDALARLEASRLYARAALEAADPLLPKGSELGIGGAGRATTLRGTPFETGWRLLAATPVWPARAAALATTALVLLAGLLGLGLADMRRHRQRLIALRLRQTEVMERKVRQRTAELAREIEARRQVEDDLRATQATLVQSEKMAALGRMSAAIVHEVSQPLAAMEATLTAAEFGLSHAPEKTAARLQSARGLIRRMQRMTKHLKNFSRREAAPLSPVAVTDVARSALALAQPRADAVGVQLHFDAPGTVPMVRAGHARLEQVLVNLLHNAIEAVEPGHGEVTLSIERSAGEVTLLVSDNGPGIAPDVLPRITEPFFSTKLGGEKLGLGLAISFEVVQQFGGRLDIRSTRGEGAEIAVILPLLIDDDGGNEETQEAAE</sequence>
<dbReference type="Gene3D" id="3.30.565.10">
    <property type="entry name" value="Histidine kinase-like ATPase, C-terminal domain"/>
    <property type="match status" value="1"/>
</dbReference>
<dbReference type="InterPro" id="IPR036890">
    <property type="entry name" value="HATPase_C_sf"/>
</dbReference>
<dbReference type="EC" id="2.7.13.3" evidence="3"/>
<evidence type="ECO:0000256" key="11">
    <source>
        <dbReference type="ARBA" id="ARBA00022989"/>
    </source>
</evidence>
<dbReference type="SMART" id="SM00388">
    <property type="entry name" value="HisKA"/>
    <property type="match status" value="1"/>
</dbReference>
<keyword evidence="8" id="KW-0547">Nucleotide-binding</keyword>
<dbReference type="PANTHER" id="PTHR43065:SF46">
    <property type="entry name" value="C4-DICARBOXYLATE TRANSPORT SENSOR PROTEIN DCTB"/>
    <property type="match status" value="1"/>
</dbReference>
<dbReference type="PRINTS" id="PR00344">
    <property type="entry name" value="BCTRLSENSOR"/>
</dbReference>
<dbReference type="OrthoDB" id="7568856at2"/>
<evidence type="ECO:0000256" key="3">
    <source>
        <dbReference type="ARBA" id="ARBA00012438"/>
    </source>
</evidence>
<dbReference type="PIRSF" id="PIRSF036431">
    <property type="entry name" value="STHK_DctB"/>
    <property type="match status" value="1"/>
</dbReference>
<dbReference type="Gene3D" id="3.30.450.20">
    <property type="entry name" value="PAS domain"/>
    <property type="match status" value="2"/>
</dbReference>
<dbReference type="AlphaFoldDB" id="A0A1I6SVW1"/>
<dbReference type="InterPro" id="IPR017055">
    <property type="entry name" value="Sig_transdc_His_kinase_DctB"/>
</dbReference>
<keyword evidence="16" id="KW-1185">Reference proteome</keyword>
<dbReference type="InterPro" id="IPR003661">
    <property type="entry name" value="HisK_dim/P_dom"/>
</dbReference>
<evidence type="ECO:0000256" key="8">
    <source>
        <dbReference type="ARBA" id="ARBA00022741"/>
    </source>
</evidence>
<dbReference type="EMBL" id="FOZW01000005">
    <property type="protein sequence ID" value="SFS81066.1"/>
    <property type="molecule type" value="Genomic_DNA"/>
</dbReference>
<dbReference type="Proteomes" id="UP000199392">
    <property type="component" value="Unassembled WGS sequence"/>
</dbReference>
<dbReference type="GO" id="GO:0005886">
    <property type="term" value="C:plasma membrane"/>
    <property type="evidence" value="ECO:0007669"/>
    <property type="project" value="UniProtKB-SubCell"/>
</dbReference>
<evidence type="ECO:0000256" key="2">
    <source>
        <dbReference type="ARBA" id="ARBA00004651"/>
    </source>
</evidence>